<protein>
    <submittedName>
        <fullName evidence="2">Purine catabolism protein PucB</fullName>
    </submittedName>
</protein>
<dbReference type="PANTHER" id="PTHR43777">
    <property type="entry name" value="MOLYBDENUM COFACTOR CYTIDYLYLTRANSFERASE"/>
    <property type="match status" value="1"/>
</dbReference>
<evidence type="ECO:0000313" key="3">
    <source>
        <dbReference type="Proteomes" id="UP000318704"/>
    </source>
</evidence>
<dbReference type="Pfam" id="PF12804">
    <property type="entry name" value="NTP_transf_3"/>
    <property type="match status" value="1"/>
</dbReference>
<organism evidence="2 3">
    <name type="scientific">Gimesia aquarii</name>
    <dbReference type="NCBI Taxonomy" id="2527964"/>
    <lineage>
        <taxon>Bacteria</taxon>
        <taxon>Pseudomonadati</taxon>
        <taxon>Planctomycetota</taxon>
        <taxon>Planctomycetia</taxon>
        <taxon>Planctomycetales</taxon>
        <taxon>Planctomycetaceae</taxon>
        <taxon>Gimesia</taxon>
    </lineage>
</organism>
<dbReference type="KEGG" id="gaw:V144x_21360"/>
<dbReference type="RefSeq" id="WP_144985088.1">
    <property type="nucleotide sequence ID" value="NZ_CP037920.1"/>
</dbReference>
<dbReference type="CDD" id="cd04182">
    <property type="entry name" value="GT_2_like_f"/>
    <property type="match status" value="1"/>
</dbReference>
<dbReference type="AlphaFoldDB" id="A0A517VUJ7"/>
<dbReference type="Gene3D" id="3.90.550.10">
    <property type="entry name" value="Spore Coat Polysaccharide Biosynthesis Protein SpsA, Chain A"/>
    <property type="match status" value="1"/>
</dbReference>
<dbReference type="EMBL" id="CP037920">
    <property type="protein sequence ID" value="QDT96678.1"/>
    <property type="molecule type" value="Genomic_DNA"/>
</dbReference>
<dbReference type="SUPFAM" id="SSF53448">
    <property type="entry name" value="Nucleotide-diphospho-sugar transferases"/>
    <property type="match status" value="1"/>
</dbReference>
<gene>
    <name evidence="2" type="primary">pucB</name>
    <name evidence="2" type="ORF">V144x_21360</name>
</gene>
<evidence type="ECO:0000259" key="1">
    <source>
        <dbReference type="Pfam" id="PF12804"/>
    </source>
</evidence>
<proteinExistence type="predicted"/>
<dbReference type="InterPro" id="IPR025877">
    <property type="entry name" value="MobA-like_NTP_Trfase"/>
</dbReference>
<dbReference type="GO" id="GO:0016779">
    <property type="term" value="F:nucleotidyltransferase activity"/>
    <property type="evidence" value="ECO:0007669"/>
    <property type="project" value="UniProtKB-ARBA"/>
</dbReference>
<feature type="domain" description="MobA-like NTP transferase" evidence="1">
    <location>
        <begin position="12"/>
        <end position="175"/>
    </location>
</feature>
<accession>A0A517VUJ7</accession>
<dbReference type="InterPro" id="IPR029044">
    <property type="entry name" value="Nucleotide-diphossugar_trans"/>
</dbReference>
<dbReference type="Proteomes" id="UP000318704">
    <property type="component" value="Chromosome"/>
</dbReference>
<dbReference type="PANTHER" id="PTHR43777:SF1">
    <property type="entry name" value="MOLYBDENUM COFACTOR CYTIDYLYLTRANSFERASE"/>
    <property type="match status" value="1"/>
</dbReference>
<evidence type="ECO:0000313" key="2">
    <source>
        <dbReference type="EMBL" id="QDT96678.1"/>
    </source>
</evidence>
<reference evidence="2 3" key="1">
    <citation type="submission" date="2019-03" db="EMBL/GenBank/DDBJ databases">
        <title>Deep-cultivation of Planctomycetes and their phenomic and genomic characterization uncovers novel biology.</title>
        <authorList>
            <person name="Wiegand S."/>
            <person name="Jogler M."/>
            <person name="Boedeker C."/>
            <person name="Pinto D."/>
            <person name="Vollmers J."/>
            <person name="Rivas-Marin E."/>
            <person name="Kohn T."/>
            <person name="Peeters S.H."/>
            <person name="Heuer A."/>
            <person name="Rast P."/>
            <person name="Oberbeckmann S."/>
            <person name="Bunk B."/>
            <person name="Jeske O."/>
            <person name="Meyerdierks A."/>
            <person name="Storesund J.E."/>
            <person name="Kallscheuer N."/>
            <person name="Luecker S."/>
            <person name="Lage O.M."/>
            <person name="Pohl T."/>
            <person name="Merkel B.J."/>
            <person name="Hornburger P."/>
            <person name="Mueller R.-W."/>
            <person name="Bruemmer F."/>
            <person name="Labrenz M."/>
            <person name="Spormann A.M."/>
            <person name="Op den Camp H."/>
            <person name="Overmann J."/>
            <person name="Amann R."/>
            <person name="Jetten M.S.M."/>
            <person name="Mascher T."/>
            <person name="Medema M.H."/>
            <person name="Devos D.P."/>
            <person name="Kaster A.-K."/>
            <person name="Ovreas L."/>
            <person name="Rohde M."/>
            <person name="Galperin M.Y."/>
            <person name="Jogler C."/>
        </authorList>
    </citation>
    <scope>NUCLEOTIDE SEQUENCE [LARGE SCALE GENOMIC DNA]</scope>
    <source>
        <strain evidence="2 3">V144</strain>
    </source>
</reference>
<name>A0A517VUJ7_9PLAN</name>
<sequence length="211" mass="24152">MTTLNTPPRLFAIIPAAGMSRRMGMHKLLLPLGKETVIQRLVRVLNVSFITKIIIVARKGDDLLKAHLSDLDIQLIQPEIDPPDMKASVQLGLRWIDSHYHPAEDDSWLLIPADHPVLSHSVIEDLNQAWQSSQASVMIPTFQNRKGHPAFFRWSVSVDVFQLSNDEGINALWNNQRIVPHLFECIHPEILIDLDTPEDYEHVKRQYSFDI</sequence>